<dbReference type="PANTHER" id="PTHR12483">
    <property type="entry name" value="SOLUTE CARRIER FAMILY 31 COPPER TRANSPORTERS"/>
    <property type="match status" value="1"/>
</dbReference>
<dbReference type="EMBL" id="PKPP01009928">
    <property type="protein sequence ID" value="PWA47175.1"/>
    <property type="molecule type" value="Genomic_DNA"/>
</dbReference>
<gene>
    <name evidence="8" type="ORF">CTI12_AA501580</name>
</gene>
<evidence type="ECO:0000256" key="5">
    <source>
        <dbReference type="ARBA" id="ARBA00022989"/>
    </source>
</evidence>
<keyword evidence="3 7" id="KW-0812">Transmembrane</keyword>
<keyword evidence="7" id="KW-0406">Ion transport</keyword>
<comment type="subcellular location">
    <subcellularLocation>
        <location evidence="1 7">Membrane</location>
        <topology evidence="1 7">Multi-pass membrane protein</topology>
    </subcellularLocation>
</comment>
<dbReference type="PANTHER" id="PTHR12483:SF27">
    <property type="entry name" value="COPPER TRANSPORT PROTEIN CTR1"/>
    <property type="match status" value="1"/>
</dbReference>
<proteinExistence type="inferred from homology"/>
<evidence type="ECO:0000313" key="8">
    <source>
        <dbReference type="EMBL" id="PWA47175.1"/>
    </source>
</evidence>
<dbReference type="GO" id="GO:0005375">
    <property type="term" value="F:copper ion transmembrane transporter activity"/>
    <property type="evidence" value="ECO:0007669"/>
    <property type="project" value="UniProtKB-UniRule"/>
</dbReference>
<feature type="transmembrane region" description="Helical" evidence="7">
    <location>
        <begin position="24"/>
        <end position="44"/>
    </location>
</feature>
<sequence length="144" mass="16575">MMHMTFYWGRNVTLLIDSWKTDSWFSYFLTLIVCFLFPVLYQFLEVHRLQLKLLSSSANGVVRPVENEPLLYTKFFSSRKRKRLVGSVLFGVTSVINYFMMLAVMSFNGGVFVAIVVGLAVGYWLFRNADDEQIMLIDDPCACG</sequence>
<organism evidence="8 9">
    <name type="scientific">Artemisia annua</name>
    <name type="common">Sweet wormwood</name>
    <dbReference type="NCBI Taxonomy" id="35608"/>
    <lineage>
        <taxon>Eukaryota</taxon>
        <taxon>Viridiplantae</taxon>
        <taxon>Streptophyta</taxon>
        <taxon>Embryophyta</taxon>
        <taxon>Tracheophyta</taxon>
        <taxon>Spermatophyta</taxon>
        <taxon>Magnoliopsida</taxon>
        <taxon>eudicotyledons</taxon>
        <taxon>Gunneridae</taxon>
        <taxon>Pentapetalae</taxon>
        <taxon>asterids</taxon>
        <taxon>campanulids</taxon>
        <taxon>Asterales</taxon>
        <taxon>Asteraceae</taxon>
        <taxon>Asteroideae</taxon>
        <taxon>Anthemideae</taxon>
        <taxon>Artemisiinae</taxon>
        <taxon>Artemisia</taxon>
    </lineage>
</organism>
<evidence type="ECO:0000256" key="1">
    <source>
        <dbReference type="ARBA" id="ARBA00004141"/>
    </source>
</evidence>
<evidence type="ECO:0000256" key="2">
    <source>
        <dbReference type="ARBA" id="ARBA00006921"/>
    </source>
</evidence>
<keyword evidence="7" id="KW-0813">Transport</keyword>
<name>A0A2U1LDU7_ARTAN</name>
<dbReference type="Pfam" id="PF04145">
    <property type="entry name" value="Ctr"/>
    <property type="match status" value="1"/>
</dbReference>
<keyword evidence="5 7" id="KW-1133">Transmembrane helix</keyword>
<keyword evidence="4 7" id="KW-0187">Copper transport</keyword>
<reference evidence="8 9" key="1">
    <citation type="journal article" date="2018" name="Mol. Plant">
        <title>The genome of Artemisia annua provides insight into the evolution of Asteraceae family and artemisinin biosynthesis.</title>
        <authorList>
            <person name="Shen Q."/>
            <person name="Zhang L."/>
            <person name="Liao Z."/>
            <person name="Wang S."/>
            <person name="Yan T."/>
            <person name="Shi P."/>
            <person name="Liu M."/>
            <person name="Fu X."/>
            <person name="Pan Q."/>
            <person name="Wang Y."/>
            <person name="Lv Z."/>
            <person name="Lu X."/>
            <person name="Zhang F."/>
            <person name="Jiang W."/>
            <person name="Ma Y."/>
            <person name="Chen M."/>
            <person name="Hao X."/>
            <person name="Li L."/>
            <person name="Tang Y."/>
            <person name="Lv G."/>
            <person name="Zhou Y."/>
            <person name="Sun X."/>
            <person name="Brodelius P.E."/>
            <person name="Rose J.K.C."/>
            <person name="Tang K."/>
        </authorList>
    </citation>
    <scope>NUCLEOTIDE SEQUENCE [LARGE SCALE GENOMIC DNA]</scope>
    <source>
        <strain evidence="9">cv. Huhao1</strain>
        <tissue evidence="8">Leaf</tissue>
    </source>
</reference>
<protein>
    <recommendedName>
        <fullName evidence="7">Copper transport protein</fullName>
    </recommendedName>
</protein>
<evidence type="ECO:0000256" key="7">
    <source>
        <dbReference type="RuleBase" id="RU367022"/>
    </source>
</evidence>
<feature type="transmembrane region" description="Helical" evidence="7">
    <location>
        <begin position="84"/>
        <end position="101"/>
    </location>
</feature>
<comment type="similarity">
    <text evidence="2 7">Belongs to the copper transporter (Ctr) (TC 1.A.56) family. SLC31A subfamily.</text>
</comment>
<evidence type="ECO:0000313" key="9">
    <source>
        <dbReference type="Proteomes" id="UP000245207"/>
    </source>
</evidence>
<dbReference type="OrthoDB" id="73901at2759"/>
<dbReference type="AlphaFoldDB" id="A0A2U1LDU7"/>
<feature type="transmembrane region" description="Helical" evidence="7">
    <location>
        <begin position="107"/>
        <end position="126"/>
    </location>
</feature>
<accession>A0A2U1LDU7</accession>
<keyword evidence="7" id="KW-0186">Copper</keyword>
<comment type="caution">
    <text evidence="8">The sequence shown here is derived from an EMBL/GenBank/DDBJ whole genome shotgun (WGS) entry which is preliminary data.</text>
</comment>
<dbReference type="STRING" id="35608.A0A2U1LDU7"/>
<evidence type="ECO:0000256" key="3">
    <source>
        <dbReference type="ARBA" id="ARBA00022692"/>
    </source>
</evidence>
<dbReference type="Proteomes" id="UP000245207">
    <property type="component" value="Unassembled WGS sequence"/>
</dbReference>
<evidence type="ECO:0000256" key="4">
    <source>
        <dbReference type="ARBA" id="ARBA00022796"/>
    </source>
</evidence>
<evidence type="ECO:0000256" key="6">
    <source>
        <dbReference type="ARBA" id="ARBA00023136"/>
    </source>
</evidence>
<keyword evidence="9" id="KW-1185">Reference proteome</keyword>
<dbReference type="InterPro" id="IPR007274">
    <property type="entry name" value="Cop_transporter"/>
</dbReference>
<dbReference type="GO" id="GO:0005886">
    <property type="term" value="C:plasma membrane"/>
    <property type="evidence" value="ECO:0007669"/>
    <property type="project" value="TreeGrafter"/>
</dbReference>
<keyword evidence="6 7" id="KW-0472">Membrane</keyword>